<evidence type="ECO:0000256" key="4">
    <source>
        <dbReference type="ARBA" id="ARBA00023015"/>
    </source>
</evidence>
<feature type="compositionally biased region" description="Basic and acidic residues" evidence="10">
    <location>
        <begin position="476"/>
        <end position="487"/>
    </location>
</feature>
<comment type="subunit">
    <text evidence="9">Component of the Mediator complex.</text>
</comment>
<dbReference type="Proteomes" id="UP000694845">
    <property type="component" value="Unplaced"/>
</dbReference>
<proteinExistence type="inferred from homology"/>
<feature type="compositionally biased region" description="Low complexity" evidence="10">
    <location>
        <begin position="304"/>
        <end position="315"/>
    </location>
</feature>
<evidence type="ECO:0000256" key="8">
    <source>
        <dbReference type="ARBA" id="ARBA00032016"/>
    </source>
</evidence>
<feature type="compositionally biased region" description="Low complexity" evidence="10">
    <location>
        <begin position="355"/>
        <end position="411"/>
    </location>
</feature>
<dbReference type="InterPro" id="IPR048385">
    <property type="entry name" value="Med15_central"/>
</dbReference>
<evidence type="ECO:0000259" key="13">
    <source>
        <dbReference type="Pfam" id="PF21539"/>
    </source>
</evidence>
<dbReference type="Gene3D" id="1.10.246.20">
    <property type="entry name" value="Coactivator CBP, KIX domain"/>
    <property type="match status" value="1"/>
</dbReference>
<feature type="region of interest" description="Disordered" evidence="10">
    <location>
        <begin position="304"/>
        <end position="524"/>
    </location>
</feature>
<protein>
    <recommendedName>
        <fullName evidence="3 9">Mediator of RNA polymerase II transcription subunit 15</fullName>
    </recommendedName>
    <alternativeName>
        <fullName evidence="8 9">Mediator complex subunit 15</fullName>
    </alternativeName>
</protein>
<feature type="domain" description="ARC105/Med15 mediator subunit central" evidence="12">
    <location>
        <begin position="455"/>
        <end position="556"/>
    </location>
</feature>
<keyword evidence="4 9" id="KW-0805">Transcription regulation</keyword>
<dbReference type="GO" id="GO:0006355">
    <property type="term" value="P:regulation of DNA-templated transcription"/>
    <property type="evidence" value="ECO:0007669"/>
    <property type="project" value="InterPro"/>
</dbReference>
<dbReference type="GO" id="GO:0003712">
    <property type="term" value="F:transcription coregulator activity"/>
    <property type="evidence" value="ECO:0007669"/>
    <property type="project" value="InterPro"/>
</dbReference>
<keyword evidence="5 9" id="KW-0010">Activator</keyword>
<comment type="similarity">
    <text evidence="2 9">Belongs to the Mediator complex subunit 15 family.</text>
</comment>
<feature type="region of interest" description="Disordered" evidence="10">
    <location>
        <begin position="109"/>
        <end position="249"/>
    </location>
</feature>
<dbReference type="GO" id="GO:0005634">
    <property type="term" value="C:nucleus"/>
    <property type="evidence" value="ECO:0007669"/>
    <property type="project" value="UniProtKB-SubCell"/>
</dbReference>
<evidence type="ECO:0000313" key="14">
    <source>
        <dbReference type="Proteomes" id="UP000694845"/>
    </source>
</evidence>
<evidence type="ECO:0000313" key="15">
    <source>
        <dbReference type="RefSeq" id="XP_022093236.1"/>
    </source>
</evidence>
<dbReference type="KEGG" id="aplc:110980658"/>
<reference evidence="15" key="1">
    <citation type="submission" date="2025-08" db="UniProtKB">
        <authorList>
            <consortium name="RefSeq"/>
        </authorList>
    </citation>
    <scope>IDENTIFICATION</scope>
</reference>
<dbReference type="Pfam" id="PF21538">
    <property type="entry name" value="Med15_M"/>
    <property type="match status" value="1"/>
</dbReference>
<dbReference type="InterPro" id="IPR019087">
    <property type="entry name" value="Med15_N"/>
</dbReference>
<dbReference type="InterPro" id="IPR048386">
    <property type="entry name" value="Med15_C"/>
</dbReference>
<dbReference type="PANTHER" id="PTHR31804">
    <property type="entry name" value="MEDIATOR OF RNA POLYMERASE II TRANSCRIPTION SUBUNIT 15"/>
    <property type="match status" value="1"/>
</dbReference>
<evidence type="ECO:0000256" key="3">
    <source>
        <dbReference type="ARBA" id="ARBA00019613"/>
    </source>
</evidence>
<dbReference type="PANTHER" id="PTHR31804:SF3">
    <property type="entry name" value="MEDIATOR OF RNA POLYMERASE II TRANSCRIPTION SUBUNIT 15"/>
    <property type="match status" value="1"/>
</dbReference>
<keyword evidence="14" id="KW-1185">Reference proteome</keyword>
<feature type="compositionally biased region" description="Low complexity" evidence="10">
    <location>
        <begin position="114"/>
        <end position="142"/>
    </location>
</feature>
<comment type="function">
    <text evidence="9">Component of the Mediator complex, a coactivator involved in the regulated transcription of nearly all RNA polymerase II-dependent genes. Mediator functions as a bridge to convey information from gene-specific regulatory proteins to the basal RNA polymerase II transcription machinery. Mediator is recruited to promoters by direct interactions with regulatory proteins and serves as a scaffold for the assembly of a functional preinitiation complex with RNA polymerase II and the general transcription factors.</text>
</comment>
<feature type="compositionally biased region" description="Low complexity" evidence="10">
    <location>
        <begin position="501"/>
        <end position="523"/>
    </location>
</feature>
<evidence type="ECO:0000259" key="11">
    <source>
        <dbReference type="Pfam" id="PF09606"/>
    </source>
</evidence>
<organism evidence="14 15">
    <name type="scientific">Acanthaster planci</name>
    <name type="common">Crown-of-thorns starfish</name>
    <dbReference type="NCBI Taxonomy" id="133434"/>
    <lineage>
        <taxon>Eukaryota</taxon>
        <taxon>Metazoa</taxon>
        <taxon>Echinodermata</taxon>
        <taxon>Eleutherozoa</taxon>
        <taxon>Asterozoa</taxon>
        <taxon>Asteroidea</taxon>
        <taxon>Valvatacea</taxon>
        <taxon>Valvatida</taxon>
        <taxon>Acanthasteridae</taxon>
        <taxon>Acanthaster</taxon>
    </lineage>
</organism>
<dbReference type="OrthoDB" id="10055322at2759"/>
<feature type="compositionally biased region" description="Polar residues" evidence="10">
    <location>
        <begin position="150"/>
        <end position="196"/>
    </location>
</feature>
<evidence type="ECO:0000256" key="5">
    <source>
        <dbReference type="ARBA" id="ARBA00023159"/>
    </source>
</evidence>
<dbReference type="RefSeq" id="XP_022093236.1">
    <property type="nucleotide sequence ID" value="XM_022237544.1"/>
</dbReference>
<evidence type="ECO:0000256" key="9">
    <source>
        <dbReference type="RuleBase" id="RU364148"/>
    </source>
</evidence>
<evidence type="ECO:0000256" key="2">
    <source>
        <dbReference type="ARBA" id="ARBA00009807"/>
    </source>
</evidence>
<dbReference type="OMA" id="GPVPNQM"/>
<comment type="subcellular location">
    <subcellularLocation>
        <location evidence="1 9">Nucleus</location>
    </subcellularLocation>
</comment>
<feature type="domain" description="Mediator of RNA polymerase II transcription subunit 15 N-terminal" evidence="11">
    <location>
        <begin position="18"/>
        <end position="86"/>
    </location>
</feature>
<dbReference type="AlphaFoldDB" id="A0A8B7YP57"/>
<evidence type="ECO:0000256" key="6">
    <source>
        <dbReference type="ARBA" id="ARBA00023163"/>
    </source>
</evidence>
<evidence type="ECO:0000256" key="1">
    <source>
        <dbReference type="ARBA" id="ARBA00004123"/>
    </source>
</evidence>
<evidence type="ECO:0000256" key="7">
    <source>
        <dbReference type="ARBA" id="ARBA00023242"/>
    </source>
</evidence>
<dbReference type="Pfam" id="PF21539">
    <property type="entry name" value="Med15_C"/>
    <property type="match status" value="1"/>
</dbReference>
<dbReference type="InterPro" id="IPR036529">
    <property type="entry name" value="KIX_dom_sf"/>
</dbReference>
<feature type="compositionally biased region" description="Polar residues" evidence="10">
    <location>
        <begin position="490"/>
        <end position="500"/>
    </location>
</feature>
<feature type="domain" description="ARC105/Med15 mediator subunit C-terminal" evidence="13">
    <location>
        <begin position="586"/>
        <end position="694"/>
    </location>
</feature>
<name>A0A8B7YP57_ACAPL</name>
<sequence length="702" mass="76231">MTNMIPTPGMGTVYPGNEDEWKTEAFRSKVVAQIDDEVHKTGNPTAKSSREMENHVFQKAKNREEYLALVARLMIHMRDINSRKEGAQGKMQHIGGGGQDPMAALQGLSSITMPGSRPGQQGTPPPGQQQMSQMMGARQQQGTAGRKKTASQMMMQQRQKQIAMQLQKQLSGSANSPQPQSGFIASGPQQGINSPQVGGANIGQQMGSMQAGQQGQMIRGQQPFKAQMQSQQMQQQLQQMQASGGTQHVRGQQGFKAFQQQQQQLQQQQIQQQQLQQQQLQQQQLQQQQLQQQQIQQQQQMQQQRQQQSSQQQQRPPASPYGGYPYMMSPQAPPMSPFGGGQPFVMSPQGPPSSPYGGQHFLMSPQSMTQQPSPASQPPSQGSQPMPSPASYLQPSPSPQQASPAGSQRGPPSVPSPSGPLNTPGNPGSAGPGSVGSVGPVPSPGKAQAGSQGYDQQAYAEKRKQLSKYIQPVKKSSKEEEYRKDGGLNKASSLPDSNKMTSQSTAPTASTAVSTPAAPASTPRNICTPLFEVIMQSIKLPTLNHSLQRTFGPAMTAIHGPPTNYPAATPPAKRQKTESDSQTFAVPNIVQGEVARLASKFKVSLDETHHPGGNDVHLICRLEDKRLPSVPPISITVPHSYPDVSPQCDTSTHEYNQTPFLLSVQRTLSSQLKRMPDKFSLTQMLDVWEMCIRKSCLSTISA</sequence>
<gene>
    <name evidence="15" type="primary">LOC110980658</name>
    <name evidence="9" type="synonym">MED15</name>
</gene>
<evidence type="ECO:0000256" key="10">
    <source>
        <dbReference type="SAM" id="MobiDB-lite"/>
    </source>
</evidence>
<dbReference type="GeneID" id="110980658"/>
<keyword evidence="6 9" id="KW-0804">Transcription</keyword>
<evidence type="ECO:0000259" key="12">
    <source>
        <dbReference type="Pfam" id="PF21538"/>
    </source>
</evidence>
<feature type="compositionally biased region" description="Low complexity" evidence="10">
    <location>
        <begin position="203"/>
        <end position="241"/>
    </location>
</feature>
<dbReference type="Pfam" id="PF09606">
    <property type="entry name" value="Med15_N"/>
    <property type="match status" value="1"/>
</dbReference>
<dbReference type="FunFam" id="1.10.246.20:FF:000002">
    <property type="entry name" value="Mediator of RNA polymerase II transcription subunit 15"/>
    <property type="match status" value="1"/>
</dbReference>
<keyword evidence="7 9" id="KW-0539">Nucleus</keyword>
<accession>A0A8B7YP57</accession>